<comment type="caution">
    <text evidence="2">The sequence shown here is derived from an EMBL/GenBank/DDBJ whole genome shotgun (WGS) entry which is preliminary data.</text>
</comment>
<dbReference type="EMBL" id="LHQS01000002">
    <property type="protein sequence ID" value="RXE55606.1"/>
    <property type="molecule type" value="Genomic_DNA"/>
</dbReference>
<accession>A0A498H170</accession>
<dbReference type="Proteomes" id="UP000290932">
    <property type="component" value="Unassembled WGS sequence"/>
</dbReference>
<keyword evidence="3" id="KW-1185">Reference proteome</keyword>
<feature type="region of interest" description="Disordered" evidence="1">
    <location>
        <begin position="1"/>
        <end position="55"/>
    </location>
</feature>
<proteinExistence type="predicted"/>
<organism evidence="2 3">
    <name type="scientific">Methanoculleus taiwanensis</name>
    <dbReference type="NCBI Taxonomy" id="1550565"/>
    <lineage>
        <taxon>Archaea</taxon>
        <taxon>Methanobacteriati</taxon>
        <taxon>Methanobacteriota</taxon>
        <taxon>Stenosarchaea group</taxon>
        <taxon>Methanomicrobia</taxon>
        <taxon>Methanomicrobiales</taxon>
        <taxon>Methanomicrobiaceae</taxon>
        <taxon>Methanoculleus</taxon>
    </lineage>
</organism>
<reference evidence="2 3" key="1">
    <citation type="journal article" date="2015" name="Int. J. Syst. Evol. Microbiol.">
        <title>Methanoculleus taiwanensis sp. nov., a methanogen isolated from deep marine sediment at the deformation front area near Taiwan.</title>
        <authorList>
            <person name="Weng C.Y."/>
            <person name="Chen S.C."/>
            <person name="Lai M.C."/>
            <person name="Wu S.Y."/>
            <person name="Lin S."/>
            <person name="Yang T.F."/>
            <person name="Chen P.C."/>
        </authorList>
    </citation>
    <scope>NUCLEOTIDE SEQUENCE [LARGE SCALE GENOMIC DNA]</scope>
    <source>
        <strain evidence="2 3">CYW4</strain>
    </source>
</reference>
<evidence type="ECO:0000313" key="3">
    <source>
        <dbReference type="Proteomes" id="UP000290932"/>
    </source>
</evidence>
<dbReference type="AlphaFoldDB" id="A0A498H170"/>
<sequence>MPETCRTDLGDREAKRHSIGRIPGRTDLRGQDLPLFRQGDVSANPPGNERRFGEEAPEIIYREIV</sequence>
<name>A0A498H170_9EURY</name>
<gene>
    <name evidence="2" type="ORF">ABH15_04925</name>
</gene>
<protein>
    <submittedName>
        <fullName evidence="2">Uncharacterized protein</fullName>
    </submittedName>
</protein>
<evidence type="ECO:0000256" key="1">
    <source>
        <dbReference type="SAM" id="MobiDB-lite"/>
    </source>
</evidence>
<feature type="compositionally biased region" description="Basic and acidic residues" evidence="1">
    <location>
        <begin position="1"/>
        <end position="16"/>
    </location>
</feature>
<evidence type="ECO:0000313" key="2">
    <source>
        <dbReference type="EMBL" id="RXE55606.1"/>
    </source>
</evidence>